<evidence type="ECO:0000313" key="1">
    <source>
        <dbReference type="Proteomes" id="UP000887540"/>
    </source>
</evidence>
<dbReference type="Proteomes" id="UP000887540">
    <property type="component" value="Unplaced"/>
</dbReference>
<accession>A0A914CQ80</accession>
<protein>
    <submittedName>
        <fullName evidence="2">Uncharacterized protein</fullName>
    </submittedName>
</protein>
<name>A0A914CQ80_9BILA</name>
<reference evidence="2" key="1">
    <citation type="submission" date="2022-11" db="UniProtKB">
        <authorList>
            <consortium name="WormBaseParasite"/>
        </authorList>
    </citation>
    <scope>IDENTIFICATION</scope>
</reference>
<sequence length="117" mass="13787">MQEEVQNQRILSNGPEGKLDLSDLIEEELRTKGFTHRDIQLLVALSAWQSATKEGERLPNWAKTWIKEIGFEEQKHEKFKETNTHLTFMNRCKARLQIKNERLVRFISEFFATALLL</sequence>
<evidence type="ECO:0000313" key="2">
    <source>
        <dbReference type="WBParaSite" id="ACRNAN_scaffold13284.g23784.t1"/>
    </source>
</evidence>
<dbReference type="WBParaSite" id="ACRNAN_scaffold13284.g23784.t1">
    <property type="protein sequence ID" value="ACRNAN_scaffold13284.g23784.t1"/>
    <property type="gene ID" value="ACRNAN_scaffold13284.g23784"/>
</dbReference>
<dbReference type="AlphaFoldDB" id="A0A914CQ80"/>
<proteinExistence type="predicted"/>
<keyword evidence="1" id="KW-1185">Reference proteome</keyword>
<organism evidence="1 2">
    <name type="scientific">Acrobeloides nanus</name>
    <dbReference type="NCBI Taxonomy" id="290746"/>
    <lineage>
        <taxon>Eukaryota</taxon>
        <taxon>Metazoa</taxon>
        <taxon>Ecdysozoa</taxon>
        <taxon>Nematoda</taxon>
        <taxon>Chromadorea</taxon>
        <taxon>Rhabditida</taxon>
        <taxon>Tylenchina</taxon>
        <taxon>Cephalobomorpha</taxon>
        <taxon>Cephaloboidea</taxon>
        <taxon>Cephalobidae</taxon>
        <taxon>Acrobeloides</taxon>
    </lineage>
</organism>